<dbReference type="GO" id="GO:1902201">
    <property type="term" value="P:negative regulation of bacterial-type flagellum-dependent cell motility"/>
    <property type="evidence" value="ECO:0007669"/>
    <property type="project" value="TreeGrafter"/>
</dbReference>
<dbReference type="InterPro" id="IPR000160">
    <property type="entry name" value="GGDEF_dom"/>
</dbReference>
<dbReference type="GO" id="GO:0043709">
    <property type="term" value="P:cell adhesion involved in single-species biofilm formation"/>
    <property type="evidence" value="ECO:0007669"/>
    <property type="project" value="TreeGrafter"/>
</dbReference>
<dbReference type="CDD" id="cd01949">
    <property type="entry name" value="GGDEF"/>
    <property type="match status" value="1"/>
</dbReference>
<dbReference type="PROSITE" id="PS50887">
    <property type="entry name" value="GGDEF"/>
    <property type="match status" value="1"/>
</dbReference>
<keyword evidence="1" id="KW-0472">Membrane</keyword>
<sequence>MKNLPLKLFLSLVIFAFILIFTMVVTTTKLFLDNVIEEQHKQREVIERNIFMQLSEMDSAHAYFSQLEDEEMRKGLYELRDYYEENPDVHTWDLEEIAKKYAPREFYVINAENQVEVTTHEPSENFDFNECCSEFVRLIQERLPTDEFYFDGLENSAATRDAWMYSYLATPDHRYLLEFGIRFGDTSVAKYFGYEETVDNLLANNEGLRDLRILTYEGFALNFSSDLMTVDDLNADIRRAYYNAIETGKVAEVRKTLQDGYIETHRFLPYKAEETRGNATQRIIYAKYDNIEELAISEKNSRIFSWMAGVGIITAVIAMLIILKIFTKTIRLATYDTLTGAYNRASYLQHMNSLIESRGANPIGLMLVDLDNFKKLNDEYGHAEGDVALRELTTILKDVVQKKGYVVRFGGDEFGIVYERANEDKLQAAAQNILQRVRTQHDKNPLWAILSVSIGATLQKESREAELELFKRADEALYMSKRQGKDTYTYLLHDEKRND</sequence>
<dbReference type="RefSeq" id="WP_066463711.1">
    <property type="nucleotide sequence ID" value="NZ_MATO01000031.1"/>
</dbReference>
<dbReference type="Pfam" id="PF00990">
    <property type="entry name" value="GGDEF"/>
    <property type="match status" value="1"/>
</dbReference>
<dbReference type="GO" id="GO:0052621">
    <property type="term" value="F:diguanylate cyclase activity"/>
    <property type="evidence" value="ECO:0007669"/>
    <property type="project" value="TreeGrafter"/>
</dbReference>
<dbReference type="EMBL" id="MATO01000031">
    <property type="protein sequence ID" value="OCS91049.1"/>
    <property type="molecule type" value="Genomic_DNA"/>
</dbReference>
<dbReference type="InterPro" id="IPR029787">
    <property type="entry name" value="Nucleotide_cyclase"/>
</dbReference>
<feature type="transmembrane region" description="Helical" evidence="1">
    <location>
        <begin position="303"/>
        <end position="323"/>
    </location>
</feature>
<reference evidence="3 4" key="1">
    <citation type="submission" date="2016-07" db="EMBL/GenBank/DDBJ databases">
        <title>Caryophanon latum genome sequencing.</title>
        <authorList>
            <person name="Verma A."/>
            <person name="Pal Y."/>
            <person name="Krishnamurthi S."/>
        </authorList>
    </citation>
    <scope>NUCLEOTIDE SEQUENCE [LARGE SCALE GENOMIC DNA]</scope>
    <source>
        <strain evidence="3 4">DSM 14151</strain>
    </source>
</reference>
<feature type="domain" description="GGDEF" evidence="2">
    <location>
        <begin position="361"/>
        <end position="493"/>
    </location>
</feature>
<dbReference type="PANTHER" id="PTHR45138:SF9">
    <property type="entry name" value="DIGUANYLATE CYCLASE DGCM-RELATED"/>
    <property type="match status" value="1"/>
</dbReference>
<dbReference type="Gene3D" id="3.30.70.270">
    <property type="match status" value="1"/>
</dbReference>
<comment type="caution">
    <text evidence="3">The sequence shown here is derived from an EMBL/GenBank/DDBJ whole genome shotgun (WGS) entry which is preliminary data.</text>
</comment>
<evidence type="ECO:0000313" key="3">
    <source>
        <dbReference type="EMBL" id="OCS91049.1"/>
    </source>
</evidence>
<dbReference type="SMART" id="SM00267">
    <property type="entry name" value="GGDEF"/>
    <property type="match status" value="1"/>
</dbReference>
<accession>A0A1C0YV54</accession>
<dbReference type="InterPro" id="IPR050469">
    <property type="entry name" value="Diguanylate_Cyclase"/>
</dbReference>
<evidence type="ECO:0000259" key="2">
    <source>
        <dbReference type="PROSITE" id="PS50887"/>
    </source>
</evidence>
<keyword evidence="4" id="KW-1185">Reference proteome</keyword>
<keyword evidence="1" id="KW-0812">Transmembrane</keyword>
<dbReference type="PANTHER" id="PTHR45138">
    <property type="entry name" value="REGULATORY COMPONENTS OF SENSORY TRANSDUCTION SYSTEM"/>
    <property type="match status" value="1"/>
</dbReference>
<dbReference type="Proteomes" id="UP000093482">
    <property type="component" value="Unassembled WGS sequence"/>
</dbReference>
<dbReference type="SUPFAM" id="SSF55073">
    <property type="entry name" value="Nucleotide cyclase"/>
    <property type="match status" value="1"/>
</dbReference>
<keyword evidence="1" id="KW-1133">Transmembrane helix</keyword>
<dbReference type="GO" id="GO:0005886">
    <property type="term" value="C:plasma membrane"/>
    <property type="evidence" value="ECO:0007669"/>
    <property type="project" value="TreeGrafter"/>
</dbReference>
<protein>
    <recommendedName>
        <fullName evidence="2">GGDEF domain-containing protein</fullName>
    </recommendedName>
</protein>
<organism evidence="3 4">
    <name type="scientific">Caryophanon latum</name>
    <dbReference type="NCBI Taxonomy" id="33977"/>
    <lineage>
        <taxon>Bacteria</taxon>
        <taxon>Bacillati</taxon>
        <taxon>Bacillota</taxon>
        <taxon>Bacilli</taxon>
        <taxon>Bacillales</taxon>
        <taxon>Caryophanaceae</taxon>
        <taxon>Caryophanon</taxon>
    </lineage>
</organism>
<evidence type="ECO:0000256" key="1">
    <source>
        <dbReference type="SAM" id="Phobius"/>
    </source>
</evidence>
<dbReference type="AlphaFoldDB" id="A0A1C0YV54"/>
<dbReference type="NCBIfam" id="TIGR00254">
    <property type="entry name" value="GGDEF"/>
    <property type="match status" value="1"/>
</dbReference>
<evidence type="ECO:0000313" key="4">
    <source>
        <dbReference type="Proteomes" id="UP000093482"/>
    </source>
</evidence>
<dbReference type="InterPro" id="IPR043128">
    <property type="entry name" value="Rev_trsase/Diguanyl_cyclase"/>
</dbReference>
<name>A0A1C0YV54_9BACL</name>
<dbReference type="OrthoDB" id="9759607at2"/>
<proteinExistence type="predicted"/>
<gene>
    <name evidence="3" type="ORF">A6K76_09910</name>
</gene>